<feature type="non-terminal residue" evidence="2">
    <location>
        <position position="1"/>
    </location>
</feature>
<keyword evidence="1" id="KW-0732">Signal</keyword>
<evidence type="ECO:0000256" key="1">
    <source>
        <dbReference type="SAM" id="SignalP"/>
    </source>
</evidence>
<organism evidence="2 3">
    <name type="scientific">Goodea atripinnis</name>
    <dbReference type="NCBI Taxonomy" id="208336"/>
    <lineage>
        <taxon>Eukaryota</taxon>
        <taxon>Metazoa</taxon>
        <taxon>Chordata</taxon>
        <taxon>Craniata</taxon>
        <taxon>Vertebrata</taxon>
        <taxon>Euteleostomi</taxon>
        <taxon>Actinopterygii</taxon>
        <taxon>Neopterygii</taxon>
        <taxon>Teleostei</taxon>
        <taxon>Neoteleostei</taxon>
        <taxon>Acanthomorphata</taxon>
        <taxon>Ovalentaria</taxon>
        <taxon>Atherinomorphae</taxon>
        <taxon>Cyprinodontiformes</taxon>
        <taxon>Goodeidae</taxon>
        <taxon>Goodea</taxon>
    </lineage>
</organism>
<dbReference type="Proteomes" id="UP001476798">
    <property type="component" value="Unassembled WGS sequence"/>
</dbReference>
<feature type="signal peptide" evidence="1">
    <location>
        <begin position="1"/>
        <end position="20"/>
    </location>
</feature>
<feature type="chain" id="PRO_5046435458" evidence="1">
    <location>
        <begin position="21"/>
        <end position="81"/>
    </location>
</feature>
<protein>
    <submittedName>
        <fullName evidence="2">Uncharacterized protein</fullName>
    </submittedName>
</protein>
<name>A0ABV0NE32_9TELE</name>
<evidence type="ECO:0000313" key="2">
    <source>
        <dbReference type="EMBL" id="MEQ2169545.1"/>
    </source>
</evidence>
<comment type="caution">
    <text evidence="2">The sequence shown here is derived from an EMBL/GenBank/DDBJ whole genome shotgun (WGS) entry which is preliminary data.</text>
</comment>
<gene>
    <name evidence="2" type="ORF">GOODEAATRI_026282</name>
</gene>
<evidence type="ECO:0000313" key="3">
    <source>
        <dbReference type="Proteomes" id="UP001476798"/>
    </source>
</evidence>
<sequence>VLAMFLNVLTYASIVSPGFCCLFQTEEYVGLGFSVFVTVGSGDENIFTFELTPVFSDVAVEDERISYCLLWTVQALRTSHF</sequence>
<proteinExistence type="predicted"/>
<accession>A0ABV0NE32</accession>
<dbReference type="EMBL" id="JAHRIO010033213">
    <property type="protein sequence ID" value="MEQ2169545.1"/>
    <property type="molecule type" value="Genomic_DNA"/>
</dbReference>
<keyword evidence="3" id="KW-1185">Reference proteome</keyword>
<reference evidence="2 3" key="1">
    <citation type="submission" date="2021-06" db="EMBL/GenBank/DDBJ databases">
        <authorList>
            <person name="Palmer J.M."/>
        </authorList>
    </citation>
    <scope>NUCLEOTIDE SEQUENCE [LARGE SCALE GENOMIC DNA]</scope>
    <source>
        <strain evidence="2 3">GA_2019</strain>
        <tissue evidence="2">Muscle</tissue>
    </source>
</reference>